<feature type="signal peptide" evidence="3">
    <location>
        <begin position="1"/>
        <end position="32"/>
    </location>
</feature>
<feature type="compositionally biased region" description="Pro residues" evidence="1">
    <location>
        <begin position="370"/>
        <end position="384"/>
    </location>
</feature>
<keyword evidence="4" id="KW-1185">Reference proteome</keyword>
<dbReference type="InterPro" id="IPR037645">
    <property type="entry name" value="KCT2"/>
</dbReference>
<dbReference type="GeneID" id="113208396"/>
<evidence type="ECO:0000256" key="3">
    <source>
        <dbReference type="SAM" id="SignalP"/>
    </source>
</evidence>
<keyword evidence="2" id="KW-0472">Membrane</keyword>
<accession>A0A6J1SP82</accession>
<feature type="compositionally biased region" description="Polar residues" evidence="1">
    <location>
        <begin position="467"/>
        <end position="483"/>
    </location>
</feature>
<gene>
    <name evidence="5" type="primary">LOC113208396</name>
</gene>
<dbReference type="Pfam" id="PF17818">
    <property type="entry name" value="KCT2"/>
    <property type="match status" value="1"/>
</dbReference>
<organism evidence="4 5">
    <name type="scientific">Frankliniella occidentalis</name>
    <name type="common">Western flower thrips</name>
    <name type="synonym">Euthrips occidentalis</name>
    <dbReference type="NCBI Taxonomy" id="133901"/>
    <lineage>
        <taxon>Eukaryota</taxon>
        <taxon>Metazoa</taxon>
        <taxon>Ecdysozoa</taxon>
        <taxon>Arthropoda</taxon>
        <taxon>Hexapoda</taxon>
        <taxon>Insecta</taxon>
        <taxon>Pterygota</taxon>
        <taxon>Neoptera</taxon>
        <taxon>Paraneoptera</taxon>
        <taxon>Thysanoptera</taxon>
        <taxon>Terebrantia</taxon>
        <taxon>Thripoidea</taxon>
        <taxon>Thripidae</taxon>
        <taxon>Frankliniella</taxon>
    </lineage>
</organism>
<proteinExistence type="predicted"/>
<evidence type="ECO:0000313" key="4">
    <source>
        <dbReference type="Proteomes" id="UP000504606"/>
    </source>
</evidence>
<feature type="compositionally biased region" description="Low complexity" evidence="1">
    <location>
        <begin position="350"/>
        <end position="369"/>
    </location>
</feature>
<name>A0A6J1SP82_FRAOC</name>
<dbReference type="Proteomes" id="UP000504606">
    <property type="component" value="Unplaced"/>
</dbReference>
<keyword evidence="2" id="KW-0812">Transmembrane</keyword>
<keyword evidence="3" id="KW-0732">Signal</keyword>
<evidence type="ECO:0000313" key="5">
    <source>
        <dbReference type="RefSeq" id="XP_026281140.1"/>
    </source>
</evidence>
<feature type="region of interest" description="Disordered" evidence="1">
    <location>
        <begin position="186"/>
        <end position="487"/>
    </location>
</feature>
<feature type="transmembrane region" description="Helical" evidence="2">
    <location>
        <begin position="498"/>
        <end position="516"/>
    </location>
</feature>
<evidence type="ECO:0000256" key="2">
    <source>
        <dbReference type="SAM" id="Phobius"/>
    </source>
</evidence>
<feature type="compositionally biased region" description="Low complexity" evidence="1">
    <location>
        <begin position="385"/>
        <end position="395"/>
    </location>
</feature>
<reference evidence="5" key="1">
    <citation type="submission" date="2025-08" db="UniProtKB">
        <authorList>
            <consortium name="RefSeq"/>
        </authorList>
    </citation>
    <scope>IDENTIFICATION</scope>
    <source>
        <tissue evidence="5">Whole organism</tissue>
    </source>
</reference>
<dbReference type="PANTHER" id="PTHR16502:SF0">
    <property type="entry name" value="KERATINOCYTE-ASSOCIATED TRANSMEMBRANE PROTEIN 2"/>
    <property type="match status" value="1"/>
</dbReference>
<evidence type="ECO:0000256" key="1">
    <source>
        <dbReference type="SAM" id="MobiDB-lite"/>
    </source>
</evidence>
<dbReference type="AlphaFoldDB" id="A0A6J1SP82"/>
<dbReference type="KEGG" id="foc:113208396"/>
<dbReference type="PANTHER" id="PTHR16502">
    <property type="entry name" value="KERATINOCYTE-ASSOCIATED TRANSMEMBRANE PROTEIN 2"/>
    <property type="match status" value="1"/>
</dbReference>
<protein>
    <submittedName>
        <fullName evidence="5">Trans-Golgi network integral membrane protein 2 isoform X1</fullName>
    </submittedName>
</protein>
<feature type="chain" id="PRO_5026793808" evidence="3">
    <location>
        <begin position="33"/>
        <end position="569"/>
    </location>
</feature>
<dbReference type="RefSeq" id="XP_026281140.1">
    <property type="nucleotide sequence ID" value="XM_026425355.2"/>
</dbReference>
<sequence>MTDVTSQQLCFRHIFILTNFLVCLLLFRSALGAPVSDPSLTELIKSQKCVFPPANINIPLKCSNWTLNSQVDNIEFDLCAALLDSTNRLCHLVTRDKKFGERVTNALNNEGLPSLVCEEMNLLDPNTTMVQAKKFYKKMKPKYCSSICCGVDEVETSVREPVCRSIQFAHQQIRTAIALQKSLNLQERNKNGSPPVANAGTVLEKKPAAVDESQTSVDSGLSHKPSKQVNPEESARSDAMQPKIDSLKGTTSTQVVSGPVSPKAASNNTKQPLPVPNVAEVGPPVHHQESGAGRSNVEKSEPPQQNLNKPGIFKEQPVDKKNKQLDLNGAQGDVLGNSPAETESEGQLEAQPDPQADPQTDPQADLQPADPQPADPQPADPQPADPQVDAQADAQTFAQGEAPAEDPPEVPGETQGEPQSPSLTDNDDGADENMRQFEDDDEIGPKVQDTNKDFAEKSPIVIKKSSESNALLPSSQQKNSQGRMTGGLNFEEAEDSHFFAYFMTLSALCILGYLVYHNKRKIIAMAVEGKKGRNSGRRRPNSASYHKLDSNLEEAMSSNLGSTNSYVIY</sequence>
<keyword evidence="2" id="KW-1133">Transmembrane helix</keyword>
<dbReference type="OrthoDB" id="5846619at2759"/>